<dbReference type="STRING" id="553311.SAMN05216231_1954"/>
<name>A0A1H1BWX7_9BACI</name>
<gene>
    <name evidence="1" type="ORF">SAMN05216231_1954</name>
</gene>
<proteinExistence type="predicted"/>
<dbReference type="Proteomes" id="UP000199444">
    <property type="component" value="Unassembled WGS sequence"/>
</dbReference>
<organism evidence="1 2">
    <name type="scientific">Virgibacillus salinus</name>
    <dbReference type="NCBI Taxonomy" id="553311"/>
    <lineage>
        <taxon>Bacteria</taxon>
        <taxon>Bacillati</taxon>
        <taxon>Bacillota</taxon>
        <taxon>Bacilli</taxon>
        <taxon>Bacillales</taxon>
        <taxon>Bacillaceae</taxon>
        <taxon>Virgibacillus</taxon>
    </lineage>
</organism>
<protein>
    <submittedName>
        <fullName evidence="1">Uncharacterized protein</fullName>
    </submittedName>
</protein>
<reference evidence="1 2" key="1">
    <citation type="submission" date="2016-10" db="EMBL/GenBank/DDBJ databases">
        <authorList>
            <person name="de Groot N.N."/>
        </authorList>
    </citation>
    <scope>NUCLEOTIDE SEQUENCE [LARGE SCALE GENOMIC DNA]</scope>
    <source>
        <strain evidence="1 2">CGMCC 1.10449</strain>
    </source>
</reference>
<evidence type="ECO:0000313" key="2">
    <source>
        <dbReference type="Proteomes" id="UP000199444"/>
    </source>
</evidence>
<sequence length="117" mass="13831">MIKKRLMLFLLIGLYLTGCSNLYSPSSKAYYVGESENWKIVYDRDKHLVIEYIGDEPIPQEKIEISRKYKEMKFTKSFPLSEKGKQTIGFQLSEEPTSYEITIHWEEHTESLNLKEM</sequence>
<dbReference type="AlphaFoldDB" id="A0A1H1BWX7"/>
<keyword evidence="2" id="KW-1185">Reference proteome</keyword>
<dbReference type="RefSeq" id="WP_092492784.1">
    <property type="nucleotide sequence ID" value="NZ_FNKD01000002.1"/>
</dbReference>
<evidence type="ECO:0000313" key="1">
    <source>
        <dbReference type="EMBL" id="SDQ56391.1"/>
    </source>
</evidence>
<dbReference type="EMBL" id="FNKD01000002">
    <property type="protein sequence ID" value="SDQ56391.1"/>
    <property type="molecule type" value="Genomic_DNA"/>
</dbReference>
<accession>A0A1H1BWX7</accession>